<evidence type="ECO:0000313" key="3">
    <source>
        <dbReference type="Proteomes" id="UP001295444"/>
    </source>
</evidence>
<dbReference type="Proteomes" id="UP001295444">
    <property type="component" value="Chromosome 02"/>
</dbReference>
<evidence type="ECO:0000256" key="1">
    <source>
        <dbReference type="SAM" id="MobiDB-lite"/>
    </source>
</evidence>
<reference evidence="2" key="1">
    <citation type="submission" date="2022-03" db="EMBL/GenBank/DDBJ databases">
        <authorList>
            <person name="Alioto T."/>
            <person name="Alioto T."/>
            <person name="Gomez Garrido J."/>
        </authorList>
    </citation>
    <scope>NUCLEOTIDE SEQUENCE</scope>
</reference>
<proteinExistence type="predicted"/>
<organism evidence="2 3">
    <name type="scientific">Pelobates cultripes</name>
    <name type="common">Western spadefoot toad</name>
    <dbReference type="NCBI Taxonomy" id="61616"/>
    <lineage>
        <taxon>Eukaryota</taxon>
        <taxon>Metazoa</taxon>
        <taxon>Chordata</taxon>
        <taxon>Craniata</taxon>
        <taxon>Vertebrata</taxon>
        <taxon>Euteleostomi</taxon>
        <taxon>Amphibia</taxon>
        <taxon>Batrachia</taxon>
        <taxon>Anura</taxon>
        <taxon>Pelobatoidea</taxon>
        <taxon>Pelobatidae</taxon>
        <taxon>Pelobates</taxon>
    </lineage>
</organism>
<feature type="non-terminal residue" evidence="2">
    <location>
        <position position="1"/>
    </location>
</feature>
<name>A0AAD1RG97_PELCU</name>
<sequence length="90" mass="9987">PALPQIQTLPADQPLLQALGHRNLHGLAERQKRGTPMAERDNSLRNHLCQRRFTIHQHAPGTFRSNVSADTLSITQNKTPSSAVSESRIT</sequence>
<evidence type="ECO:0000313" key="2">
    <source>
        <dbReference type="EMBL" id="CAH2253108.1"/>
    </source>
</evidence>
<dbReference type="AlphaFoldDB" id="A0AAD1RG97"/>
<feature type="region of interest" description="Disordered" evidence="1">
    <location>
        <begin position="71"/>
        <end position="90"/>
    </location>
</feature>
<accession>A0AAD1RG97</accession>
<dbReference type="EMBL" id="OW240913">
    <property type="protein sequence ID" value="CAH2253108.1"/>
    <property type="molecule type" value="Genomic_DNA"/>
</dbReference>
<keyword evidence="3" id="KW-1185">Reference proteome</keyword>
<protein>
    <submittedName>
        <fullName evidence="2">Uncharacterized protein</fullName>
    </submittedName>
</protein>
<gene>
    <name evidence="2" type="ORF">PECUL_23A023310</name>
</gene>